<dbReference type="PANTHER" id="PTHR18968">
    <property type="entry name" value="THIAMINE PYROPHOSPHATE ENZYMES"/>
    <property type="match status" value="1"/>
</dbReference>
<dbReference type="InterPro" id="IPR012000">
    <property type="entry name" value="Thiamin_PyroP_enz_cen_dom"/>
</dbReference>
<dbReference type="PANTHER" id="PTHR18968:SF120">
    <property type="entry name" value="ACETOLACTATE SYNTHASE LARGE SUBUNIT"/>
    <property type="match status" value="1"/>
</dbReference>
<dbReference type="Proteomes" id="UP000325122">
    <property type="component" value="Unassembled WGS sequence"/>
</dbReference>
<feature type="domain" description="Thiamine pyrophosphate enzyme TPP-binding" evidence="5">
    <location>
        <begin position="386"/>
        <end position="532"/>
    </location>
</feature>
<dbReference type="Pfam" id="PF00205">
    <property type="entry name" value="TPP_enzyme_M"/>
    <property type="match status" value="1"/>
</dbReference>
<dbReference type="GO" id="GO:0050660">
    <property type="term" value="F:flavin adenine dinucleotide binding"/>
    <property type="evidence" value="ECO:0007669"/>
    <property type="project" value="TreeGrafter"/>
</dbReference>
<dbReference type="GO" id="GO:0030976">
    <property type="term" value="F:thiamine pyrophosphate binding"/>
    <property type="evidence" value="ECO:0007669"/>
    <property type="project" value="InterPro"/>
</dbReference>
<dbReference type="InterPro" id="IPR012001">
    <property type="entry name" value="Thiamin_PyroP_enz_TPP-bd_dom"/>
</dbReference>
<dbReference type="Gene3D" id="3.40.50.1220">
    <property type="entry name" value="TPP-binding domain"/>
    <property type="match status" value="1"/>
</dbReference>
<dbReference type="AlphaFoldDB" id="A0A5M6ZJ13"/>
<dbReference type="InterPro" id="IPR029035">
    <property type="entry name" value="DHS-like_NAD/FAD-binding_dom"/>
</dbReference>
<dbReference type="EMBL" id="VWOJ01000001">
    <property type="protein sequence ID" value="KAA5804802.1"/>
    <property type="molecule type" value="Genomic_DNA"/>
</dbReference>
<dbReference type="GO" id="GO:0005948">
    <property type="term" value="C:acetolactate synthase complex"/>
    <property type="evidence" value="ECO:0007669"/>
    <property type="project" value="TreeGrafter"/>
</dbReference>
<dbReference type="NCBIfam" id="NF006052">
    <property type="entry name" value="PRK08199.1"/>
    <property type="match status" value="1"/>
</dbReference>
<dbReference type="GO" id="GO:0009099">
    <property type="term" value="P:L-valine biosynthetic process"/>
    <property type="evidence" value="ECO:0007669"/>
    <property type="project" value="TreeGrafter"/>
</dbReference>
<dbReference type="CDD" id="cd00568">
    <property type="entry name" value="TPP_enzymes"/>
    <property type="match status" value="1"/>
</dbReference>
<feature type="domain" description="Thiamine pyrophosphate enzyme N-terminal TPP-binding" evidence="6">
    <location>
        <begin position="4"/>
        <end position="118"/>
    </location>
</feature>
<keyword evidence="2 3" id="KW-0786">Thiamine pyrophosphate</keyword>
<keyword evidence="8" id="KW-1185">Reference proteome</keyword>
<comment type="caution">
    <text evidence="7">The sequence shown here is derived from an EMBL/GenBank/DDBJ whole genome shotgun (WGS) entry which is preliminary data.</text>
</comment>
<dbReference type="GO" id="GO:0003984">
    <property type="term" value="F:acetolactate synthase activity"/>
    <property type="evidence" value="ECO:0007669"/>
    <property type="project" value="TreeGrafter"/>
</dbReference>
<evidence type="ECO:0000259" key="4">
    <source>
        <dbReference type="Pfam" id="PF00205"/>
    </source>
</evidence>
<dbReference type="Pfam" id="PF02776">
    <property type="entry name" value="TPP_enzyme_N"/>
    <property type="match status" value="1"/>
</dbReference>
<dbReference type="Pfam" id="PF02775">
    <property type="entry name" value="TPP_enzyme_C"/>
    <property type="match status" value="1"/>
</dbReference>
<accession>A0A5M6ZJ13</accession>
<reference evidence="7 8" key="1">
    <citation type="submission" date="2019-09" db="EMBL/GenBank/DDBJ databases">
        <authorList>
            <person name="Kevbrin V."/>
            <person name="Grouzdev D.S."/>
        </authorList>
    </citation>
    <scope>NUCLEOTIDE SEQUENCE [LARGE SCALE GENOMIC DNA]</scope>
    <source>
        <strain evidence="7 8">G-192</strain>
    </source>
</reference>
<evidence type="ECO:0000256" key="3">
    <source>
        <dbReference type="RuleBase" id="RU362132"/>
    </source>
</evidence>
<evidence type="ECO:0000313" key="8">
    <source>
        <dbReference type="Proteomes" id="UP000325122"/>
    </source>
</evidence>
<dbReference type="FunFam" id="3.40.50.970:FF:000007">
    <property type="entry name" value="Acetolactate synthase"/>
    <property type="match status" value="1"/>
</dbReference>
<dbReference type="Gene3D" id="3.40.50.970">
    <property type="match status" value="2"/>
</dbReference>
<gene>
    <name evidence="7" type="ORF">F1654_02040</name>
</gene>
<protein>
    <submittedName>
        <fullName evidence="7">Thiamine pyrophosphate-binding protein</fullName>
    </submittedName>
</protein>
<dbReference type="InterPro" id="IPR045229">
    <property type="entry name" value="TPP_enz"/>
</dbReference>
<dbReference type="GO" id="GO:0000287">
    <property type="term" value="F:magnesium ion binding"/>
    <property type="evidence" value="ECO:0007669"/>
    <property type="project" value="InterPro"/>
</dbReference>
<dbReference type="InterPro" id="IPR011766">
    <property type="entry name" value="TPP_enzyme_TPP-bd"/>
</dbReference>
<name>A0A5M6ZJ13_9PROT</name>
<evidence type="ECO:0000259" key="5">
    <source>
        <dbReference type="Pfam" id="PF02775"/>
    </source>
</evidence>
<organism evidence="7 8">
    <name type="scientific">Alkalicaulis satelles</name>
    <dbReference type="NCBI Taxonomy" id="2609175"/>
    <lineage>
        <taxon>Bacteria</taxon>
        <taxon>Pseudomonadati</taxon>
        <taxon>Pseudomonadota</taxon>
        <taxon>Alphaproteobacteria</taxon>
        <taxon>Maricaulales</taxon>
        <taxon>Maricaulaceae</taxon>
        <taxon>Alkalicaulis</taxon>
    </lineage>
</organism>
<dbReference type="InterPro" id="IPR029061">
    <property type="entry name" value="THDP-binding"/>
</dbReference>
<dbReference type="RefSeq" id="WP_150021833.1">
    <property type="nucleotide sequence ID" value="NZ_VWOJ01000001.1"/>
</dbReference>
<dbReference type="SUPFAM" id="SSF52467">
    <property type="entry name" value="DHS-like NAD/FAD-binding domain"/>
    <property type="match status" value="1"/>
</dbReference>
<sequence length="547" mass="57533">MPLRTGAQHLIDALAAQGVDRIFGVPGESYLAALDALLDSGIAFITCRHEAGAANMAEADGKLTGRPGVCFVTRGPGATQAAVGVHTAFQDSTPMLLLVGQVRREDEGREAFQELDYAQAFAGIAKAAFEIRDPARVAEQIMRAFALALHGRPGPVVVGLPEDMLTEVAEAPAPRAFTRARSEPGADTVREIVARLDAAERPVILAGGPGWSAAARAALQTIAVRGNYPVATSFRAKHLFDNTHSHYAGEAGIGVNPALRDALREADLILALGPRLGEMTTQSYDLFEVPGGAADRLIHVHPGGEELGRVYHPDMAVTASPGAAALALAEALKTSNAASREAWVKARRAAYEAWVQPVAVTGAVNPSEIWRAVSAKLGDQAIMTNGAGNFAAWLHRFFDHSAFPGQLAPTSGAMGYGLPAAIAAKLRHPERPVIAVCGDGDFLMAAPELATAVQHGANIVACVFDNGVYGTIRMHQDRDYPGRVSGTDLVNPDFKALAQSFGMAAFYVETTDAFAPALDAALAAGRPALIHVRQSPYDIAPGKRLSD</sequence>
<dbReference type="GO" id="GO:0009097">
    <property type="term" value="P:isoleucine biosynthetic process"/>
    <property type="evidence" value="ECO:0007669"/>
    <property type="project" value="TreeGrafter"/>
</dbReference>
<comment type="similarity">
    <text evidence="1 3">Belongs to the TPP enzyme family.</text>
</comment>
<dbReference type="SUPFAM" id="SSF52518">
    <property type="entry name" value="Thiamin diphosphate-binding fold (THDP-binding)"/>
    <property type="match status" value="2"/>
</dbReference>
<evidence type="ECO:0000256" key="1">
    <source>
        <dbReference type="ARBA" id="ARBA00007812"/>
    </source>
</evidence>
<evidence type="ECO:0000259" key="6">
    <source>
        <dbReference type="Pfam" id="PF02776"/>
    </source>
</evidence>
<dbReference type="CDD" id="cd07035">
    <property type="entry name" value="TPP_PYR_POX_like"/>
    <property type="match status" value="1"/>
</dbReference>
<feature type="domain" description="Thiamine pyrophosphate enzyme central" evidence="4">
    <location>
        <begin position="189"/>
        <end position="325"/>
    </location>
</feature>
<evidence type="ECO:0000256" key="2">
    <source>
        <dbReference type="ARBA" id="ARBA00023052"/>
    </source>
</evidence>
<proteinExistence type="inferred from homology"/>
<evidence type="ECO:0000313" key="7">
    <source>
        <dbReference type="EMBL" id="KAA5804802.1"/>
    </source>
</evidence>